<dbReference type="GO" id="GO:0003677">
    <property type="term" value="F:DNA binding"/>
    <property type="evidence" value="ECO:0007669"/>
    <property type="project" value="UniProtKB-KW"/>
</dbReference>
<dbReference type="SUPFAM" id="SSF101936">
    <property type="entry name" value="DNA-binding pseudobarrel domain"/>
    <property type="match status" value="1"/>
</dbReference>
<dbReference type="FunFam" id="2.30.30.1040:FF:000001">
    <property type="entry name" value="Auxin response factor"/>
    <property type="match status" value="1"/>
</dbReference>
<dbReference type="SMART" id="SM01019">
    <property type="entry name" value="B3"/>
    <property type="match status" value="1"/>
</dbReference>
<gene>
    <name evidence="13" type="ORF">LSALG_LOCUS23292</name>
</gene>
<keyword evidence="8 9" id="KW-0927">Auxin signaling pathway</keyword>
<evidence type="ECO:0000313" key="14">
    <source>
        <dbReference type="Proteomes" id="UP001177003"/>
    </source>
</evidence>
<dbReference type="InterPro" id="IPR053793">
    <property type="entry name" value="PB1-like"/>
</dbReference>
<dbReference type="Proteomes" id="UP001177003">
    <property type="component" value="Chromosome 5"/>
</dbReference>
<dbReference type="InterPro" id="IPR044835">
    <property type="entry name" value="ARF_plant"/>
</dbReference>
<dbReference type="AlphaFoldDB" id="A0AA35Z1D1"/>
<name>A0AA35Z1D1_LACSI</name>
<dbReference type="InterPro" id="IPR015300">
    <property type="entry name" value="DNA-bd_pseudobarrel_sf"/>
</dbReference>
<feature type="compositionally biased region" description="Polar residues" evidence="10">
    <location>
        <begin position="406"/>
        <end position="416"/>
    </location>
</feature>
<dbReference type="FunFam" id="2.40.330.10:FF:000001">
    <property type="entry name" value="Auxin response factor"/>
    <property type="match status" value="1"/>
</dbReference>
<evidence type="ECO:0000313" key="13">
    <source>
        <dbReference type="EMBL" id="CAI9283712.1"/>
    </source>
</evidence>
<feature type="domain" description="TF-B3" evidence="11">
    <location>
        <begin position="154"/>
        <end position="256"/>
    </location>
</feature>
<feature type="domain" description="PB1" evidence="12">
    <location>
        <begin position="605"/>
        <end position="689"/>
    </location>
</feature>
<dbReference type="CDD" id="cd10017">
    <property type="entry name" value="B3_DNA"/>
    <property type="match status" value="1"/>
</dbReference>
<evidence type="ECO:0000256" key="10">
    <source>
        <dbReference type="SAM" id="MobiDB-lite"/>
    </source>
</evidence>
<dbReference type="InterPro" id="IPR010525">
    <property type="entry name" value="ARF_dom"/>
</dbReference>
<accession>A0AA35Z1D1</accession>
<evidence type="ECO:0000256" key="2">
    <source>
        <dbReference type="ARBA" id="ARBA00007853"/>
    </source>
</evidence>
<evidence type="ECO:0000259" key="11">
    <source>
        <dbReference type="PROSITE" id="PS50863"/>
    </source>
</evidence>
<evidence type="ECO:0000259" key="12">
    <source>
        <dbReference type="PROSITE" id="PS51745"/>
    </source>
</evidence>
<sequence length="710" mass="80327">MTSSEVSSKGNRDTFSSSCFSDRNDGVTDTRNGMAASGPGKADADIALYKDLWRACAGPLVTVPRENELVFYFPQGHIEQVEASTNQVADQQMPVYNLPAKILCRVVNVQLKAEPDTDEVFAQITLMPEPNQDENVVKKEPPPPPESQFRVHSFCKTLTASDTSTHGGFSVLRRHADECLPPLDMSRQPPTQELVAKDLHGSEWRFRHIFRGQPRRHLLQSGWSVFVSSKRLVAGDAFIFLRGENGELRVGVRRAMRQQPNIPSSVISSHSMHLGVLATAWHAIQTGTMFTVYYKPRTSPSEFIVPFDQYMESVKNNYSIGMRFNMRFEGEEAPEQRFTGTIVGIEEREQQRWPDSKWRYLKVRWDESCTIPRPERVSPWKIEPALVPPAINPLPIHRQKRPRSTMLPSSPDSSVLTREGPSKMVTADPSPATANAFSRVLQGQELSTLRPTFVDSNESDSCDRLIQWTPSVVDDEKRHHGSDRILSVGRTPESSFTDLLSAMKFHIKAEMLGLVLLTSIPVNIVKGETESRLKPKDGNCKIFGVPLAGNRNISADAAATHQYHIFDSDQSKRLKVNDSNPSKEQDKEYQHFQQAKLQGVSVSTRSCTKVHKQGIALGRSVDLTKFNDYDELIAELDVIFEFNGELKTRNKNWLVVYTDDEGDMMLVGDDPWQEFCGMVRKIFIYTREEENRKRISALIHILYKLGRCCR</sequence>
<comment type="similarity">
    <text evidence="2 9">Belongs to the ARF family.</text>
</comment>
<dbReference type="InterPro" id="IPR033389">
    <property type="entry name" value="AUX/IAA_dom"/>
</dbReference>
<evidence type="ECO:0000256" key="6">
    <source>
        <dbReference type="ARBA" id="ARBA00023163"/>
    </source>
</evidence>
<dbReference type="PROSITE" id="PS50863">
    <property type="entry name" value="B3"/>
    <property type="match status" value="1"/>
</dbReference>
<dbReference type="PANTHER" id="PTHR31384">
    <property type="entry name" value="AUXIN RESPONSE FACTOR 4-RELATED"/>
    <property type="match status" value="1"/>
</dbReference>
<dbReference type="Gene3D" id="2.30.30.1040">
    <property type="match status" value="1"/>
</dbReference>
<dbReference type="GO" id="GO:0005634">
    <property type="term" value="C:nucleus"/>
    <property type="evidence" value="ECO:0007669"/>
    <property type="project" value="UniProtKB-SubCell"/>
</dbReference>
<dbReference type="Pfam" id="PF02362">
    <property type="entry name" value="B3"/>
    <property type="match status" value="1"/>
</dbReference>
<comment type="function">
    <text evidence="9">Auxin response factors (ARFs) are transcriptional factors that bind specifically to the DNA sequence 5'-TGTCTC-3' found in the auxin-responsive promoter elements (AuxREs).</text>
</comment>
<dbReference type="Gene3D" id="2.40.330.10">
    <property type="entry name" value="DNA-binding pseudobarrel domain"/>
    <property type="match status" value="1"/>
</dbReference>
<dbReference type="FunFam" id="3.10.20.90:FF:000047">
    <property type="entry name" value="Auxin response factor"/>
    <property type="match status" value="1"/>
</dbReference>
<keyword evidence="4 9" id="KW-0805">Transcription regulation</keyword>
<feature type="region of interest" description="Disordered" evidence="10">
    <location>
        <begin position="1"/>
        <end position="23"/>
    </location>
</feature>
<keyword evidence="5 9" id="KW-0238">DNA-binding</keyword>
<evidence type="ECO:0000256" key="8">
    <source>
        <dbReference type="ARBA" id="ARBA00023294"/>
    </source>
</evidence>
<feature type="compositionally biased region" description="Polar residues" evidence="10">
    <location>
        <begin position="1"/>
        <end position="21"/>
    </location>
</feature>
<evidence type="ECO:0000256" key="5">
    <source>
        <dbReference type="ARBA" id="ARBA00023125"/>
    </source>
</evidence>
<keyword evidence="3" id="KW-0217">Developmental protein</keyword>
<dbReference type="Gene3D" id="3.10.20.90">
    <property type="entry name" value="Phosphatidylinositol 3-kinase Catalytic Subunit, Chain A, domain 1"/>
    <property type="match status" value="1"/>
</dbReference>
<evidence type="ECO:0000256" key="3">
    <source>
        <dbReference type="ARBA" id="ARBA00022473"/>
    </source>
</evidence>
<evidence type="ECO:0000256" key="7">
    <source>
        <dbReference type="ARBA" id="ARBA00023242"/>
    </source>
</evidence>
<keyword evidence="6 9" id="KW-0804">Transcription</keyword>
<dbReference type="PROSITE" id="PS51745">
    <property type="entry name" value="PB1"/>
    <property type="match status" value="1"/>
</dbReference>
<organism evidence="13 14">
    <name type="scientific">Lactuca saligna</name>
    <name type="common">Willowleaf lettuce</name>
    <dbReference type="NCBI Taxonomy" id="75948"/>
    <lineage>
        <taxon>Eukaryota</taxon>
        <taxon>Viridiplantae</taxon>
        <taxon>Streptophyta</taxon>
        <taxon>Embryophyta</taxon>
        <taxon>Tracheophyta</taxon>
        <taxon>Spermatophyta</taxon>
        <taxon>Magnoliopsida</taxon>
        <taxon>eudicotyledons</taxon>
        <taxon>Gunneridae</taxon>
        <taxon>Pentapetalae</taxon>
        <taxon>asterids</taxon>
        <taxon>campanulids</taxon>
        <taxon>Asterales</taxon>
        <taxon>Asteraceae</taxon>
        <taxon>Cichorioideae</taxon>
        <taxon>Cichorieae</taxon>
        <taxon>Lactucinae</taxon>
        <taxon>Lactuca</taxon>
    </lineage>
</organism>
<dbReference type="Pfam" id="PF02309">
    <property type="entry name" value="AUX_IAA"/>
    <property type="match status" value="1"/>
</dbReference>
<dbReference type="GO" id="GO:0009734">
    <property type="term" value="P:auxin-activated signaling pathway"/>
    <property type="evidence" value="ECO:0007669"/>
    <property type="project" value="UniProtKB-KW"/>
</dbReference>
<reference evidence="13" key="1">
    <citation type="submission" date="2023-04" db="EMBL/GenBank/DDBJ databases">
        <authorList>
            <person name="Vijverberg K."/>
            <person name="Xiong W."/>
            <person name="Schranz E."/>
        </authorList>
    </citation>
    <scope>NUCLEOTIDE SEQUENCE</scope>
</reference>
<evidence type="ECO:0000256" key="4">
    <source>
        <dbReference type="ARBA" id="ARBA00023015"/>
    </source>
</evidence>
<feature type="region of interest" description="Disordered" evidence="10">
    <location>
        <begin position="393"/>
        <end position="429"/>
    </location>
</feature>
<dbReference type="GO" id="GO:0006355">
    <property type="term" value="P:regulation of DNA-templated transcription"/>
    <property type="evidence" value="ECO:0007669"/>
    <property type="project" value="InterPro"/>
</dbReference>
<comment type="subunit">
    <text evidence="9">Homodimers and heterodimers.</text>
</comment>
<evidence type="ECO:0000256" key="1">
    <source>
        <dbReference type="ARBA" id="ARBA00004123"/>
    </source>
</evidence>
<dbReference type="EMBL" id="OX465081">
    <property type="protein sequence ID" value="CAI9283712.1"/>
    <property type="molecule type" value="Genomic_DNA"/>
</dbReference>
<evidence type="ECO:0000256" key="9">
    <source>
        <dbReference type="RuleBase" id="RU004561"/>
    </source>
</evidence>
<dbReference type="SUPFAM" id="SSF54277">
    <property type="entry name" value="CAD &amp; PB1 domains"/>
    <property type="match status" value="1"/>
</dbReference>
<dbReference type="PANTHER" id="PTHR31384:SF79">
    <property type="entry name" value="AUXIN RESPONSE FACTOR 2"/>
    <property type="match status" value="1"/>
</dbReference>
<comment type="subcellular location">
    <subcellularLocation>
        <location evidence="1 9">Nucleus</location>
    </subcellularLocation>
</comment>
<proteinExistence type="inferred from homology"/>
<dbReference type="InterPro" id="IPR003340">
    <property type="entry name" value="B3_DNA-bd"/>
</dbReference>
<protein>
    <recommendedName>
        <fullName evidence="9">Auxin response factor</fullName>
    </recommendedName>
</protein>
<keyword evidence="14" id="KW-1185">Reference proteome</keyword>
<dbReference type="Pfam" id="PF06507">
    <property type="entry name" value="ARF_AD"/>
    <property type="match status" value="1"/>
</dbReference>
<keyword evidence="7 9" id="KW-0539">Nucleus</keyword>